<dbReference type="PANTHER" id="PTHR48063">
    <property type="entry name" value="LRR RECEPTOR-LIKE KINASE"/>
    <property type="match status" value="1"/>
</dbReference>
<dbReference type="PROSITE" id="PS51450">
    <property type="entry name" value="LRR"/>
    <property type="match status" value="1"/>
</dbReference>
<evidence type="ECO:0000256" key="6">
    <source>
        <dbReference type="ARBA" id="ARBA00022729"/>
    </source>
</evidence>
<dbReference type="InterPro" id="IPR046956">
    <property type="entry name" value="RLP23-like"/>
</dbReference>
<dbReference type="PRINTS" id="PR00019">
    <property type="entry name" value="LEURICHRPT"/>
</dbReference>
<evidence type="ECO:0000256" key="5">
    <source>
        <dbReference type="ARBA" id="ARBA00022692"/>
    </source>
</evidence>
<evidence type="ECO:0000256" key="11">
    <source>
        <dbReference type="SAM" id="Phobius"/>
    </source>
</evidence>
<dbReference type="GO" id="GO:0006952">
    <property type="term" value="P:defense response"/>
    <property type="evidence" value="ECO:0007669"/>
    <property type="project" value="UniProtKB-ARBA"/>
</dbReference>
<keyword evidence="6" id="KW-0732">Signal</keyword>
<dbReference type="FunFam" id="3.80.10.10:FF:000095">
    <property type="entry name" value="LRR receptor-like serine/threonine-protein kinase GSO1"/>
    <property type="match status" value="1"/>
</dbReference>
<dbReference type="InterPro" id="IPR001611">
    <property type="entry name" value="Leu-rich_rpt"/>
</dbReference>
<dbReference type="Pfam" id="PF08263">
    <property type="entry name" value="LRRNT_2"/>
    <property type="match status" value="1"/>
</dbReference>
<evidence type="ECO:0000256" key="1">
    <source>
        <dbReference type="ARBA" id="ARBA00004251"/>
    </source>
</evidence>
<dbReference type="GO" id="GO:0005886">
    <property type="term" value="C:plasma membrane"/>
    <property type="evidence" value="ECO:0007669"/>
    <property type="project" value="UniProtKB-SubCell"/>
</dbReference>
<evidence type="ECO:0000256" key="10">
    <source>
        <dbReference type="ARBA" id="ARBA00023180"/>
    </source>
</evidence>
<keyword evidence="3" id="KW-1003">Cell membrane</keyword>
<evidence type="ECO:0000256" key="7">
    <source>
        <dbReference type="ARBA" id="ARBA00022737"/>
    </source>
</evidence>
<dbReference type="InterPro" id="IPR013210">
    <property type="entry name" value="LRR_N_plant-typ"/>
</dbReference>
<feature type="transmembrane region" description="Helical" evidence="11">
    <location>
        <begin position="853"/>
        <end position="876"/>
    </location>
</feature>
<evidence type="ECO:0000256" key="9">
    <source>
        <dbReference type="ARBA" id="ARBA00023136"/>
    </source>
</evidence>
<protein>
    <submittedName>
        <fullName evidence="13">Receptor-like protein 12</fullName>
    </submittedName>
</protein>
<comment type="similarity">
    <text evidence="2">Belongs to the RLP family.</text>
</comment>
<keyword evidence="5 11" id="KW-0812">Transmembrane</keyword>
<keyword evidence="4" id="KW-0433">Leucine-rich repeat</keyword>
<evidence type="ECO:0000256" key="4">
    <source>
        <dbReference type="ARBA" id="ARBA00022614"/>
    </source>
</evidence>
<keyword evidence="7" id="KW-0677">Repeat</keyword>
<dbReference type="EMBL" id="BMAC01009369">
    <property type="protein sequence ID" value="GFQ08755.1"/>
    <property type="molecule type" value="Genomic_DNA"/>
</dbReference>
<name>A0A830DLQ9_9LAMI</name>
<dbReference type="SUPFAM" id="SSF52047">
    <property type="entry name" value="RNI-like"/>
    <property type="match status" value="1"/>
</dbReference>
<evidence type="ECO:0000256" key="2">
    <source>
        <dbReference type="ARBA" id="ARBA00009592"/>
    </source>
</evidence>
<comment type="caution">
    <text evidence="13">The sequence shown here is derived from an EMBL/GenBank/DDBJ whole genome shotgun (WGS) entry which is preliminary data.</text>
</comment>
<keyword evidence="9 11" id="KW-0472">Membrane</keyword>
<dbReference type="Pfam" id="PF00560">
    <property type="entry name" value="LRR_1"/>
    <property type="match status" value="7"/>
</dbReference>
<dbReference type="InterPro" id="IPR003591">
    <property type="entry name" value="Leu-rich_rpt_typical-subtyp"/>
</dbReference>
<dbReference type="GO" id="GO:0051707">
    <property type="term" value="P:response to other organism"/>
    <property type="evidence" value="ECO:0007669"/>
    <property type="project" value="UniProtKB-ARBA"/>
</dbReference>
<comment type="subcellular location">
    <subcellularLocation>
        <location evidence="1">Cell membrane</location>
        <topology evidence="1">Single-pass type I membrane protein</topology>
    </subcellularLocation>
</comment>
<keyword evidence="14" id="KW-1185">Reference proteome</keyword>
<keyword evidence="10" id="KW-0325">Glycoprotein</keyword>
<dbReference type="SMART" id="SM00369">
    <property type="entry name" value="LRR_TYP"/>
    <property type="match status" value="8"/>
</dbReference>
<dbReference type="SUPFAM" id="SSF52058">
    <property type="entry name" value="L domain-like"/>
    <property type="match status" value="2"/>
</dbReference>
<evidence type="ECO:0000259" key="12">
    <source>
        <dbReference type="Pfam" id="PF08263"/>
    </source>
</evidence>
<keyword evidence="13" id="KW-0675">Receptor</keyword>
<accession>A0A830DLQ9</accession>
<dbReference type="Proteomes" id="UP000653305">
    <property type="component" value="Unassembled WGS sequence"/>
</dbReference>
<keyword evidence="8 11" id="KW-1133">Transmembrane helix</keyword>
<dbReference type="FunFam" id="3.80.10.10:FF:000213">
    <property type="entry name" value="Tyrosine-sulfated glycopeptide receptor 1"/>
    <property type="match status" value="1"/>
</dbReference>
<dbReference type="AlphaFoldDB" id="A0A830DLQ9"/>
<evidence type="ECO:0000313" key="14">
    <source>
        <dbReference type="Proteomes" id="UP000653305"/>
    </source>
</evidence>
<sequence>MTFEACIKTHNVGVDNSVYPSYPGKQTFRRGRKRVKHKPTIFGLAKHNVTFDCVPREEIALLRFKASLFDPSNRLSSWIKSNDCCGWQGVKCDKATGHVIGLDLRNRGTITNALFTEYKDTTLLGKMIDSSVLELKSLRDLDLSFNDFNGSSIPTFLGSMKQLQYLNLSYANFVGFVPHQLGNLSSLRTLDLGFNYEYGFLRVDAFMWASNLSSLEYLDMSRVNLNTTKDLVKVLSTLPSLVKLHLSESGLDNTINLPRTNCLNSTQLFTKVQHLDLSDNSFEGEFPCFLRNMTSLSYLDLSRNYFNSSSSSDLHFVTSSNLFHLGLSFNSLNHEADWISDFMRDKCHLKSLNLGGNHFHGDISGAFKNVSGCWSKKLESLFLGYNDFSGHLPEELFELNQLKELDVSYTNLSGPIPSSLGYLRALTELDVSSNQLSGEIPISLGQLSNLEWIDISHNAFEGTLTEAHFANLSKLEHLWAEYNYMLKLRVGYDWVPHFQLKFLSLRSVKIGGQQFPDWLQTQKALIQLDLSNCSITGMLPKWLSSNLSGLYLSDNIISGSIPDWMCQMRGLEILDLSKNQLSGKLPDCWGSFPSCFTGQLPTTLSNCTWLVVLDVGDNKLSGKLPHWNYPPELIVLRLRNNEFHGSIPSVYCQLYDLQIMDLAENNLTGNIPRCFGNLEGMVKGAAASYGVFLGVSLSKVMMEYTKTSAYVVNLDLSSNYLVGDIPPELTNLAALVSLNLSHNHLGGIIPRKIGDIKSLESLDLSGNNLSGTIPESLSKLNYLSFLSLSNNDLSGQIPTGPQLQTLNNTLIYEGNPGLCGDPLLKKCRINSETPPNVENDAGDDDDRDRYDKIYLSAFIISGVATGFWGYFGILVFKRRWRVALFRHMDSIIGKIIDRIIF</sequence>
<evidence type="ECO:0000256" key="8">
    <source>
        <dbReference type="ARBA" id="ARBA00022989"/>
    </source>
</evidence>
<dbReference type="PANTHER" id="PTHR48063:SF112">
    <property type="entry name" value="RECEPTOR LIKE PROTEIN 30-LIKE"/>
    <property type="match status" value="1"/>
</dbReference>
<gene>
    <name evidence="13" type="ORF">PHJA_003019500</name>
</gene>
<evidence type="ECO:0000313" key="13">
    <source>
        <dbReference type="EMBL" id="GFQ08755.1"/>
    </source>
</evidence>
<reference evidence="13" key="1">
    <citation type="submission" date="2020-07" db="EMBL/GenBank/DDBJ databases">
        <title>Ethylene signaling mediates host invasion by parasitic plants.</title>
        <authorList>
            <person name="Yoshida S."/>
        </authorList>
    </citation>
    <scope>NUCLEOTIDE SEQUENCE</scope>
    <source>
        <strain evidence="13">Okayama</strain>
    </source>
</reference>
<dbReference type="InterPro" id="IPR032675">
    <property type="entry name" value="LRR_dom_sf"/>
</dbReference>
<evidence type="ECO:0000256" key="3">
    <source>
        <dbReference type="ARBA" id="ARBA00022475"/>
    </source>
</evidence>
<feature type="domain" description="Leucine-rich repeat-containing N-terminal plant-type" evidence="12">
    <location>
        <begin position="57"/>
        <end position="93"/>
    </location>
</feature>
<organism evidence="13 14">
    <name type="scientific">Phtheirospermum japonicum</name>
    <dbReference type="NCBI Taxonomy" id="374723"/>
    <lineage>
        <taxon>Eukaryota</taxon>
        <taxon>Viridiplantae</taxon>
        <taxon>Streptophyta</taxon>
        <taxon>Embryophyta</taxon>
        <taxon>Tracheophyta</taxon>
        <taxon>Spermatophyta</taxon>
        <taxon>Magnoliopsida</taxon>
        <taxon>eudicotyledons</taxon>
        <taxon>Gunneridae</taxon>
        <taxon>Pentapetalae</taxon>
        <taxon>asterids</taxon>
        <taxon>lamiids</taxon>
        <taxon>Lamiales</taxon>
        <taxon>Orobanchaceae</taxon>
        <taxon>Orobanchaceae incertae sedis</taxon>
        <taxon>Phtheirospermum</taxon>
    </lineage>
</organism>
<proteinExistence type="inferred from homology"/>
<dbReference type="Pfam" id="PF13855">
    <property type="entry name" value="LRR_8"/>
    <property type="match status" value="3"/>
</dbReference>
<dbReference type="OrthoDB" id="1060944at2759"/>
<dbReference type="Gene3D" id="3.80.10.10">
    <property type="entry name" value="Ribonuclease Inhibitor"/>
    <property type="match status" value="4"/>
</dbReference>